<dbReference type="RefSeq" id="WP_014186261.1">
    <property type="nucleotide sequence ID" value="NC_016584.1"/>
</dbReference>
<comment type="function">
    <text evidence="1 12">Catalyzes the hydrolysis of methenyl-H(4)MPT(+) to 5-formyl-H(4)MPT.</text>
</comment>
<evidence type="ECO:0000256" key="1">
    <source>
        <dbReference type="ARBA" id="ARBA00004058"/>
    </source>
</evidence>
<evidence type="ECO:0000313" key="13">
    <source>
        <dbReference type="EMBL" id="AET69454.1"/>
    </source>
</evidence>
<evidence type="ECO:0000256" key="2">
    <source>
        <dbReference type="ARBA" id="ARBA00004496"/>
    </source>
</evidence>
<dbReference type="EC" id="3.5.4.27" evidence="5 12"/>
<keyword evidence="7 12" id="KW-0963">Cytoplasm</keyword>
<reference evidence="13 14" key="2">
    <citation type="journal article" date="2012" name="J. Bacteriol.">
        <title>Complete genome sequences of Desulfosporosinus orientis DSM765T, Desulfosporosinus youngiae DSM17734T, Desulfosporosinus meridiei DSM13257T, and Desulfosporosinus acidiphilus DSM22704T.</title>
        <authorList>
            <person name="Pester M."/>
            <person name="Brambilla E."/>
            <person name="Alazard D."/>
            <person name="Rattei T."/>
            <person name="Weinmaier T."/>
            <person name="Han J."/>
            <person name="Lucas S."/>
            <person name="Lapidus A."/>
            <person name="Cheng J.F."/>
            <person name="Goodwin L."/>
            <person name="Pitluck S."/>
            <person name="Peters L."/>
            <person name="Ovchinnikova G."/>
            <person name="Teshima H."/>
            <person name="Detter J.C."/>
            <person name="Han C.S."/>
            <person name="Tapia R."/>
            <person name="Land M.L."/>
            <person name="Hauser L."/>
            <person name="Kyrpides N.C."/>
            <person name="Ivanova N.N."/>
            <person name="Pagani I."/>
            <person name="Huntmann M."/>
            <person name="Wei C.L."/>
            <person name="Davenport K.W."/>
            <person name="Daligault H."/>
            <person name="Chain P.S."/>
            <person name="Chen A."/>
            <person name="Mavromatis K."/>
            <person name="Markowitz V."/>
            <person name="Szeto E."/>
            <person name="Mikhailova N."/>
            <person name="Pati A."/>
            <person name="Wagner M."/>
            <person name="Woyke T."/>
            <person name="Ollivier B."/>
            <person name="Klenk H.P."/>
            <person name="Spring S."/>
            <person name="Loy A."/>
        </authorList>
    </citation>
    <scope>NUCLEOTIDE SEQUENCE [LARGE SCALE GENOMIC DNA]</scope>
    <source>
        <strain evidence="14">ATCC 19365 / DSM 765 / NCIMB 8382 / VKM B-1628</strain>
    </source>
</reference>
<dbReference type="STRING" id="768706.Desor_4012"/>
<dbReference type="GO" id="GO:0005737">
    <property type="term" value="C:cytoplasm"/>
    <property type="evidence" value="ECO:0007669"/>
    <property type="project" value="UniProtKB-SubCell"/>
</dbReference>
<evidence type="ECO:0000256" key="12">
    <source>
        <dbReference type="HAMAP-Rule" id="MF_00486"/>
    </source>
</evidence>
<dbReference type="UniPathway" id="UPA00562">
    <property type="reaction ID" value="UER00703"/>
</dbReference>
<keyword evidence="14" id="KW-1185">Reference proteome</keyword>
<gene>
    <name evidence="12" type="primary">mch</name>
    <name evidence="13" type="ordered locus">Desor_4012</name>
</gene>
<evidence type="ECO:0000313" key="14">
    <source>
        <dbReference type="Proteomes" id="UP000006346"/>
    </source>
</evidence>
<evidence type="ECO:0000256" key="7">
    <source>
        <dbReference type="ARBA" id="ARBA00022490"/>
    </source>
</evidence>
<dbReference type="GO" id="GO:0018759">
    <property type="term" value="F:methenyltetrahydromethanopterin cyclohydrolase activity"/>
    <property type="evidence" value="ECO:0007669"/>
    <property type="project" value="UniProtKB-UniRule"/>
</dbReference>
<dbReference type="HOGENOM" id="CLU_876031_0_0_9"/>
<dbReference type="Gene3D" id="3.10.340.11">
    <property type="entry name" value="Methenyltetrahydromethanopterin Cyclohydrolase, Chain A, domain 1"/>
    <property type="match status" value="1"/>
</dbReference>
<dbReference type="Proteomes" id="UP000006346">
    <property type="component" value="Chromosome"/>
</dbReference>
<proteinExistence type="inferred from homology"/>
<evidence type="ECO:0000256" key="10">
    <source>
        <dbReference type="ARBA" id="ARBA00030468"/>
    </source>
</evidence>
<keyword evidence="9 12" id="KW-0378">Hydrolase</keyword>
<dbReference type="eggNOG" id="COG3252">
    <property type="taxonomic scope" value="Bacteria"/>
</dbReference>
<dbReference type="InterPro" id="IPR003209">
    <property type="entry name" value="METHMP_CycHdrlase"/>
</dbReference>
<dbReference type="AlphaFoldDB" id="G7WFT9"/>
<accession>G7WFT9</accession>
<dbReference type="PATRIC" id="fig|768706.3.peg.4059"/>
<sequence length="323" mass="35789">MLVPNTQTSTLSPNRLAFQIVQEMVIKKELLQVHVHKQAEVTVIDCGVSVQGSWEAGVLFAEICLGGLAQVRIHWADFDGFRWPAVEVVTNHPVLACLASQYAGWPLKSGERIAMGSGPGRAILHKGSLFKKIGYEDYSEIAILCLESEELPSEGVLQKLLRELRCYPQNLYILVAPTSSQVGSLQIAARALETGLSKLMELGYDLDKIDSGWGICPLSPVAADTLKALGRSNDGILYGSTVLYNLRDEDEIIASLVKKIPFCYSHDYERTFEEIYREKGGFYNINPLVFSPAEVWMCNLNSGRSFHAGTLRPDLLRHSFAIV</sequence>
<evidence type="ECO:0000256" key="8">
    <source>
        <dbReference type="ARBA" id="ARBA00022563"/>
    </source>
</evidence>
<comment type="catalytic activity">
    <reaction evidence="11 12">
        <text>5,10-methenyl-5,6,7,8-tetrahydromethanopterin + H2O = N(5)-formyl-5,6,7,8-tetrahydromethanopterin + H(+)</text>
        <dbReference type="Rhea" id="RHEA:19053"/>
        <dbReference type="ChEBI" id="CHEBI:15377"/>
        <dbReference type="ChEBI" id="CHEBI:15378"/>
        <dbReference type="ChEBI" id="CHEBI:58018"/>
        <dbReference type="ChEBI" id="CHEBI:58337"/>
        <dbReference type="EC" id="3.5.4.27"/>
    </reaction>
</comment>
<evidence type="ECO:0000256" key="3">
    <source>
        <dbReference type="ARBA" id="ARBA00005087"/>
    </source>
</evidence>
<dbReference type="OrthoDB" id="241529at2"/>
<dbReference type="HAMAP" id="MF_00486">
    <property type="entry name" value="McH"/>
    <property type="match status" value="1"/>
</dbReference>
<comment type="subcellular location">
    <subcellularLocation>
        <location evidence="2 12">Cytoplasm</location>
    </subcellularLocation>
</comment>
<evidence type="ECO:0000256" key="11">
    <source>
        <dbReference type="ARBA" id="ARBA00048684"/>
    </source>
</evidence>
<organism evidence="13 14">
    <name type="scientific">Desulfosporosinus orientis (strain ATCC 19365 / DSM 765 / NCIMB 8382 / VKM B-1628 / Singapore I)</name>
    <name type="common">Desulfotomaculum orientis</name>
    <dbReference type="NCBI Taxonomy" id="768706"/>
    <lineage>
        <taxon>Bacteria</taxon>
        <taxon>Bacillati</taxon>
        <taxon>Bacillota</taxon>
        <taxon>Clostridia</taxon>
        <taxon>Eubacteriales</taxon>
        <taxon>Desulfitobacteriaceae</taxon>
        <taxon>Desulfosporosinus</taxon>
    </lineage>
</organism>
<dbReference type="GO" id="GO:0006730">
    <property type="term" value="P:one-carbon metabolic process"/>
    <property type="evidence" value="ECO:0007669"/>
    <property type="project" value="UniProtKB-UniRule"/>
</dbReference>
<dbReference type="SUPFAM" id="SSF56199">
    <property type="entry name" value="Methenyltetrahydromethanopterin cyclohydrolase"/>
    <property type="match status" value="1"/>
</dbReference>
<dbReference type="KEGG" id="dor:Desor_4012"/>
<keyword evidence="8 12" id="KW-0554">One-carbon metabolism</keyword>
<name>G7WFT9_DESOD</name>
<dbReference type="Gene3D" id="3.30.1030.10">
    <property type="entry name" value="Methenyltetrahydromethanopterin Cyclohydrolase, Chain A, domain 2"/>
    <property type="match status" value="1"/>
</dbReference>
<reference evidence="14" key="1">
    <citation type="submission" date="2011-11" db="EMBL/GenBank/DDBJ databases">
        <title>Complete sequence of Desulfosporosinus orientis DSM 765.</title>
        <authorList>
            <person name="Lucas S."/>
            <person name="Han J."/>
            <person name="Lapidus A."/>
            <person name="Cheng J.-F."/>
            <person name="Goodwin L."/>
            <person name="Pitluck S."/>
            <person name="Peters L."/>
            <person name="Ovchinnikova G."/>
            <person name="Teshima H."/>
            <person name="Detter J.C."/>
            <person name="Han C."/>
            <person name="Tapia R."/>
            <person name="Land M."/>
            <person name="Hauser L."/>
            <person name="Kyrpides N."/>
            <person name="Ivanova N."/>
            <person name="Pagani I."/>
            <person name="Pester M."/>
            <person name="Spring S."/>
            <person name="Ollivier B."/>
            <person name="Rattei T."/>
            <person name="Klenk H.-P."/>
            <person name="Wagner M."/>
            <person name="Loy A."/>
            <person name="Woyke T."/>
        </authorList>
    </citation>
    <scope>NUCLEOTIDE SEQUENCE [LARGE SCALE GENOMIC DNA]</scope>
    <source>
        <strain evidence="14">ATCC 19365 / DSM 765 / NCIMB 8382 / VKM B-1628</strain>
    </source>
</reference>
<evidence type="ECO:0000256" key="4">
    <source>
        <dbReference type="ARBA" id="ARBA00006902"/>
    </source>
</evidence>
<dbReference type="GO" id="GO:0046294">
    <property type="term" value="P:formaldehyde catabolic process"/>
    <property type="evidence" value="ECO:0007669"/>
    <property type="project" value="UniProtKB-UniRule"/>
</dbReference>
<dbReference type="EMBL" id="CP003108">
    <property type="protein sequence ID" value="AET69454.1"/>
    <property type="molecule type" value="Genomic_DNA"/>
</dbReference>
<comment type="pathway">
    <text evidence="3 12">One-carbon metabolism; formaldehyde degradation; formate from formaldehyde (H(4)MPT route): step 3/5.</text>
</comment>
<evidence type="ECO:0000256" key="9">
    <source>
        <dbReference type="ARBA" id="ARBA00022801"/>
    </source>
</evidence>
<evidence type="ECO:0000256" key="5">
    <source>
        <dbReference type="ARBA" id="ARBA00012765"/>
    </source>
</evidence>
<dbReference type="NCBIfam" id="TIGR03120">
    <property type="entry name" value="one_C_mch"/>
    <property type="match status" value="1"/>
</dbReference>
<evidence type="ECO:0000256" key="6">
    <source>
        <dbReference type="ARBA" id="ARBA00020597"/>
    </source>
</evidence>
<protein>
    <recommendedName>
        <fullName evidence="6 12">Methenyltetrahydromethanopterin cyclohydrolase</fullName>
        <ecNumber evidence="5 12">3.5.4.27</ecNumber>
    </recommendedName>
    <alternativeName>
        <fullName evidence="10 12">Methenyl-H4MPT cyclohydrolase</fullName>
    </alternativeName>
</protein>
<dbReference type="Pfam" id="PF02289">
    <property type="entry name" value="MCH"/>
    <property type="match status" value="1"/>
</dbReference>
<comment type="similarity">
    <text evidence="4 12">Belongs to the MCH family.</text>
</comment>